<evidence type="ECO:0000256" key="2">
    <source>
        <dbReference type="ARBA" id="ARBA00007104"/>
    </source>
</evidence>
<evidence type="ECO:0000259" key="8">
    <source>
        <dbReference type="SMART" id="SM01190"/>
    </source>
</evidence>
<dbReference type="Proteomes" id="UP000291116">
    <property type="component" value="Unassembled WGS sequence"/>
</dbReference>
<evidence type="ECO:0000313" key="10">
    <source>
        <dbReference type="Proteomes" id="UP000291116"/>
    </source>
</evidence>
<dbReference type="Pfam" id="PF01105">
    <property type="entry name" value="EMP24_GP25L"/>
    <property type="match status" value="1"/>
</dbReference>
<dbReference type="AlphaFoldDB" id="A0A448YVQ3"/>
<feature type="domain" description="GOLD" evidence="8">
    <location>
        <begin position="25"/>
        <end position="266"/>
    </location>
</feature>
<proteinExistence type="inferred from homology"/>
<comment type="subcellular location">
    <subcellularLocation>
        <location evidence="1">Membrane</location>
        <topology evidence="1">Single-pass type I membrane protein</topology>
    </subcellularLocation>
</comment>
<keyword evidence="10" id="KW-1185">Reference proteome</keyword>
<dbReference type="GO" id="GO:0016020">
    <property type="term" value="C:membrane"/>
    <property type="evidence" value="ECO:0007669"/>
    <property type="project" value="UniProtKB-SubCell"/>
</dbReference>
<evidence type="ECO:0000256" key="1">
    <source>
        <dbReference type="ARBA" id="ARBA00004479"/>
    </source>
</evidence>
<keyword evidence="3" id="KW-0812">Transmembrane</keyword>
<accession>A0A448YVQ3</accession>
<keyword evidence="6" id="KW-0472">Membrane</keyword>
<dbReference type="OrthoDB" id="1929172at2759"/>
<evidence type="ECO:0000256" key="5">
    <source>
        <dbReference type="ARBA" id="ARBA00022989"/>
    </source>
</evidence>
<evidence type="ECO:0000256" key="7">
    <source>
        <dbReference type="SAM" id="MobiDB-lite"/>
    </source>
</evidence>
<dbReference type="PANTHER" id="PTHR22811">
    <property type="entry name" value="TRANSMEMBRANE EMP24 DOMAIN-CONTAINING PROTEIN"/>
    <property type="match status" value="1"/>
</dbReference>
<evidence type="ECO:0000256" key="3">
    <source>
        <dbReference type="ARBA" id="ARBA00022692"/>
    </source>
</evidence>
<gene>
    <name evidence="9" type="ORF">PSNMU_V1.4_AUG-EV-PASAV3_0005460</name>
</gene>
<evidence type="ECO:0000256" key="4">
    <source>
        <dbReference type="ARBA" id="ARBA00022729"/>
    </source>
</evidence>
<feature type="compositionally biased region" description="Basic and acidic residues" evidence="7">
    <location>
        <begin position="37"/>
        <end position="52"/>
    </location>
</feature>
<feature type="compositionally biased region" description="Acidic residues" evidence="7">
    <location>
        <begin position="53"/>
        <end position="75"/>
    </location>
</feature>
<feature type="compositionally biased region" description="Basic and acidic residues" evidence="7">
    <location>
        <begin position="82"/>
        <end position="102"/>
    </location>
</feature>
<feature type="region of interest" description="Disordered" evidence="7">
    <location>
        <begin position="30"/>
        <end position="102"/>
    </location>
</feature>
<evidence type="ECO:0000313" key="9">
    <source>
        <dbReference type="EMBL" id="VEU33855.1"/>
    </source>
</evidence>
<name>A0A448YVQ3_9STRA</name>
<sequence>MATYSLEGPVTDLSTDSGIALYESALAFERTGGSEGSELRISGEVDFEHLNDEINDDDDDDDDDDEEEEGDDDAPIDPNDPDAARKKQERRDRQRQRYLDLKKKREAKKFTQLQQIRQDGEPVTMTHKAPRDGWYRFCVTSSWNQVIAEMEMRKESDLGGLNEEGHVRTYEEQKMMEEDKELEEDTATEEGIKDEDFQETRQKVKDLRRLLNDIQSMQQKERRRLTVHAETNEHSHSSMVLNSLMETLLFMAVTGYQVYTIRKWFSGAPVLGR</sequence>
<keyword evidence="4" id="KW-0732">Signal</keyword>
<dbReference type="InterPro" id="IPR015720">
    <property type="entry name" value="Emp24-like"/>
</dbReference>
<evidence type="ECO:0000256" key="6">
    <source>
        <dbReference type="ARBA" id="ARBA00023136"/>
    </source>
</evidence>
<dbReference type="EMBL" id="CAACVS010000011">
    <property type="protein sequence ID" value="VEU33855.1"/>
    <property type="molecule type" value="Genomic_DNA"/>
</dbReference>
<organism evidence="9 10">
    <name type="scientific">Pseudo-nitzschia multistriata</name>
    <dbReference type="NCBI Taxonomy" id="183589"/>
    <lineage>
        <taxon>Eukaryota</taxon>
        <taxon>Sar</taxon>
        <taxon>Stramenopiles</taxon>
        <taxon>Ochrophyta</taxon>
        <taxon>Bacillariophyta</taxon>
        <taxon>Bacillariophyceae</taxon>
        <taxon>Bacillariophycidae</taxon>
        <taxon>Bacillariales</taxon>
        <taxon>Bacillariaceae</taxon>
        <taxon>Pseudo-nitzschia</taxon>
    </lineage>
</organism>
<dbReference type="InterPro" id="IPR009038">
    <property type="entry name" value="GOLD_dom"/>
</dbReference>
<keyword evidence="5" id="KW-1133">Transmembrane helix</keyword>
<dbReference type="SMART" id="SM01190">
    <property type="entry name" value="EMP24_GP25L"/>
    <property type="match status" value="1"/>
</dbReference>
<reference evidence="9 10" key="1">
    <citation type="submission" date="2019-01" db="EMBL/GenBank/DDBJ databases">
        <authorList>
            <person name="Ferrante I. M."/>
        </authorList>
    </citation>
    <scope>NUCLEOTIDE SEQUENCE [LARGE SCALE GENOMIC DNA]</scope>
    <source>
        <strain evidence="9 10">B856</strain>
    </source>
</reference>
<protein>
    <recommendedName>
        <fullName evidence="8">GOLD domain-containing protein</fullName>
    </recommendedName>
</protein>
<comment type="similarity">
    <text evidence="2">Belongs to the EMP24/GP25L family.</text>
</comment>